<keyword evidence="2" id="KW-1185">Reference proteome</keyword>
<name>A0A316W2H4_9BASI</name>
<dbReference type="AlphaFoldDB" id="A0A316W2H4"/>
<dbReference type="EMBL" id="KZ819376">
    <property type="protein sequence ID" value="PWN42771.1"/>
    <property type="molecule type" value="Genomic_DNA"/>
</dbReference>
<dbReference type="InParanoid" id="A0A316W2H4"/>
<protein>
    <submittedName>
        <fullName evidence="1">Uncharacterized protein</fullName>
    </submittedName>
</protein>
<sequence>MSTSTTLRSRPDLNQPFTIICDALHVDARSHKPISVTFGSVAYRSTVTDSHLLGQRSSHSSAFTIDSSADRSAPCRSSYGAVLASTSRICELPVRIIEREAARGVCCSQACARLRFSCVSCSARSTSVICWSITTRAQPNASRVRLTVLVATLI</sequence>
<proteinExistence type="predicted"/>
<evidence type="ECO:0000313" key="1">
    <source>
        <dbReference type="EMBL" id="PWN42771.1"/>
    </source>
</evidence>
<evidence type="ECO:0000313" key="2">
    <source>
        <dbReference type="Proteomes" id="UP000245783"/>
    </source>
</evidence>
<organism evidence="1 2">
    <name type="scientific">Ceraceosorus guamensis</name>
    <dbReference type="NCBI Taxonomy" id="1522189"/>
    <lineage>
        <taxon>Eukaryota</taxon>
        <taxon>Fungi</taxon>
        <taxon>Dikarya</taxon>
        <taxon>Basidiomycota</taxon>
        <taxon>Ustilaginomycotina</taxon>
        <taxon>Exobasidiomycetes</taxon>
        <taxon>Ceraceosorales</taxon>
        <taxon>Ceraceosoraceae</taxon>
        <taxon>Ceraceosorus</taxon>
    </lineage>
</organism>
<dbReference type="RefSeq" id="XP_025369931.1">
    <property type="nucleotide sequence ID" value="XM_025510125.1"/>
</dbReference>
<gene>
    <name evidence="1" type="ORF">IE81DRAFT_115010</name>
</gene>
<dbReference type="GeneID" id="37031995"/>
<accession>A0A316W2H4</accession>
<reference evidence="1 2" key="1">
    <citation type="journal article" date="2018" name="Mol. Biol. Evol.">
        <title>Broad Genomic Sampling Reveals a Smut Pathogenic Ancestry of the Fungal Clade Ustilaginomycotina.</title>
        <authorList>
            <person name="Kijpornyongpan T."/>
            <person name="Mondo S.J."/>
            <person name="Barry K."/>
            <person name="Sandor L."/>
            <person name="Lee J."/>
            <person name="Lipzen A."/>
            <person name="Pangilinan J."/>
            <person name="LaButti K."/>
            <person name="Hainaut M."/>
            <person name="Henrissat B."/>
            <person name="Grigoriev I.V."/>
            <person name="Spatafora J.W."/>
            <person name="Aime M.C."/>
        </authorList>
    </citation>
    <scope>NUCLEOTIDE SEQUENCE [LARGE SCALE GENOMIC DNA]</scope>
    <source>
        <strain evidence="1 2">MCA 4658</strain>
    </source>
</reference>
<dbReference type="Proteomes" id="UP000245783">
    <property type="component" value="Unassembled WGS sequence"/>
</dbReference>